<dbReference type="GO" id="GO:0006605">
    <property type="term" value="P:protein targeting"/>
    <property type="evidence" value="ECO:0007669"/>
    <property type="project" value="UniProtKB-UniRule"/>
</dbReference>
<reference evidence="11" key="1">
    <citation type="submission" date="2018-07" db="EMBL/GenBank/DDBJ databases">
        <authorList>
            <consortium name="Genoscope - CEA"/>
            <person name="William W."/>
        </authorList>
    </citation>
    <scope>NUCLEOTIDE SEQUENCE</scope>
    <source>
        <strain evidence="11">IK1</strain>
    </source>
</reference>
<dbReference type="NCBIfam" id="TIGR01400">
    <property type="entry name" value="fliR"/>
    <property type="match status" value="1"/>
</dbReference>
<name>A0A653A3H6_UNCDX</name>
<dbReference type="PRINTS" id="PR00953">
    <property type="entry name" value="TYPE3IMRPROT"/>
</dbReference>
<dbReference type="AlphaFoldDB" id="A0A653A3H6"/>
<keyword evidence="6 10" id="KW-1133">Transmembrane helix</keyword>
<evidence type="ECO:0000256" key="8">
    <source>
        <dbReference type="ARBA" id="ARBA00023143"/>
    </source>
</evidence>
<feature type="transmembrane region" description="Helical" evidence="10">
    <location>
        <begin position="172"/>
        <end position="202"/>
    </location>
</feature>
<evidence type="ECO:0000256" key="9">
    <source>
        <dbReference type="NCBIfam" id="TIGR01400"/>
    </source>
</evidence>
<dbReference type="GO" id="GO:0009425">
    <property type="term" value="C:bacterial-type flagellum basal body"/>
    <property type="evidence" value="ECO:0007669"/>
    <property type="project" value="UniProtKB-SubCell"/>
</dbReference>
<dbReference type="Pfam" id="PF01311">
    <property type="entry name" value="Bac_export_1"/>
    <property type="match status" value="1"/>
</dbReference>
<accession>A0A653A3H6</accession>
<dbReference type="EMBL" id="UPXX01000013">
    <property type="protein sequence ID" value="VBB42488.1"/>
    <property type="molecule type" value="Genomic_DNA"/>
</dbReference>
<feature type="transmembrane region" description="Helical" evidence="10">
    <location>
        <begin position="214"/>
        <end position="237"/>
    </location>
</feature>
<evidence type="ECO:0000256" key="3">
    <source>
        <dbReference type="ARBA" id="ARBA00021717"/>
    </source>
</evidence>
<evidence type="ECO:0000256" key="6">
    <source>
        <dbReference type="ARBA" id="ARBA00022989"/>
    </source>
</evidence>
<keyword evidence="8 10" id="KW-0975">Bacterial flagellum</keyword>
<dbReference type="PANTHER" id="PTHR30065:SF1">
    <property type="entry name" value="SURFACE PRESENTATION OF ANTIGENS PROTEIN SPAR"/>
    <property type="match status" value="1"/>
</dbReference>
<keyword evidence="11" id="KW-0966">Cell projection</keyword>
<proteinExistence type="inferred from homology"/>
<organism evidence="11">
    <name type="scientific">Uncultured Desulfatiglans sp</name>
    <dbReference type="NCBI Taxonomy" id="1748965"/>
    <lineage>
        <taxon>Bacteria</taxon>
        <taxon>Pseudomonadati</taxon>
        <taxon>Thermodesulfobacteriota</taxon>
        <taxon>Desulfobacteria</taxon>
        <taxon>Desulfatiglandales</taxon>
        <taxon>Desulfatiglandaceae</taxon>
        <taxon>Desulfatiglans</taxon>
        <taxon>environmental samples</taxon>
    </lineage>
</organism>
<comment type="function">
    <text evidence="1 10">Role in flagellar biosynthesis.</text>
</comment>
<keyword evidence="11" id="KW-0282">Flagellum</keyword>
<keyword evidence="11" id="KW-0969">Cilium</keyword>
<gene>
    <name evidence="11" type="ORF">TRIP_B200628</name>
</gene>
<keyword evidence="4 10" id="KW-1003">Cell membrane</keyword>
<dbReference type="GO" id="GO:0005886">
    <property type="term" value="C:plasma membrane"/>
    <property type="evidence" value="ECO:0007669"/>
    <property type="project" value="UniProtKB-SubCell"/>
</dbReference>
<evidence type="ECO:0000256" key="2">
    <source>
        <dbReference type="ARBA" id="ARBA00009772"/>
    </source>
</evidence>
<dbReference type="InterPro" id="IPR006303">
    <property type="entry name" value="FliR"/>
</dbReference>
<evidence type="ECO:0000256" key="7">
    <source>
        <dbReference type="ARBA" id="ARBA00023136"/>
    </source>
</evidence>
<feature type="transmembrane region" description="Helical" evidence="10">
    <location>
        <begin position="38"/>
        <end position="57"/>
    </location>
</feature>
<feature type="transmembrane region" description="Helical" evidence="10">
    <location>
        <begin position="129"/>
        <end position="152"/>
    </location>
</feature>
<feature type="transmembrane region" description="Helical" evidence="10">
    <location>
        <begin position="69"/>
        <end position="93"/>
    </location>
</feature>
<dbReference type="GO" id="GO:0044780">
    <property type="term" value="P:bacterial-type flagellum assembly"/>
    <property type="evidence" value="ECO:0007669"/>
    <property type="project" value="UniProtKB-UniRule"/>
</dbReference>
<evidence type="ECO:0000256" key="4">
    <source>
        <dbReference type="ARBA" id="ARBA00022475"/>
    </source>
</evidence>
<dbReference type="InterPro" id="IPR002010">
    <property type="entry name" value="T3SS_IM_R"/>
</dbReference>
<sequence length="259" mass="27831">MQNIIVNVLDVQNFFLIFVRVTSMLFFLPIFDSRVIPVIFKAGLSLAMSLLLFHYLSPTIHLADPLGPVPLVLGVAGEVFMGAGIALSVKLILAGVQLAGQLAGFQMGLAIANVVDPLTSEQSSETAMVLNLFAMLVFLAVDAHHWFLRALAASFEQVGPLSLHLSPSFVESLLTLSGAMFVIAIKVAAPIIAALLLTSAALGLVARTVPQMNIFIVAFPLKIMVGFLLMALSLPYISSYLSELFHTFGRELVLMFSGL</sequence>
<evidence type="ECO:0000256" key="1">
    <source>
        <dbReference type="ARBA" id="ARBA00002578"/>
    </source>
</evidence>
<comment type="subcellular location">
    <subcellularLocation>
        <location evidence="10">Cell membrane</location>
        <topology evidence="10">Multi-pass membrane protein</topology>
    </subcellularLocation>
    <subcellularLocation>
        <location evidence="10">Bacterial flagellum basal body</location>
    </subcellularLocation>
</comment>
<feature type="transmembrane region" description="Helical" evidence="10">
    <location>
        <begin position="12"/>
        <end position="31"/>
    </location>
</feature>
<keyword evidence="5 10" id="KW-0812">Transmembrane</keyword>
<keyword evidence="7 10" id="KW-0472">Membrane</keyword>
<evidence type="ECO:0000313" key="11">
    <source>
        <dbReference type="EMBL" id="VBB42488.1"/>
    </source>
</evidence>
<evidence type="ECO:0000256" key="10">
    <source>
        <dbReference type="RuleBase" id="RU362071"/>
    </source>
</evidence>
<comment type="similarity">
    <text evidence="2 10">Belongs to the FliR/MopE/SpaR family.</text>
</comment>
<protein>
    <recommendedName>
        <fullName evidence="3 9">Flagellar biosynthetic protein FliR</fullName>
    </recommendedName>
</protein>
<evidence type="ECO:0000256" key="5">
    <source>
        <dbReference type="ARBA" id="ARBA00022692"/>
    </source>
</evidence>
<dbReference type="PANTHER" id="PTHR30065">
    <property type="entry name" value="FLAGELLAR BIOSYNTHETIC PROTEIN FLIR"/>
    <property type="match status" value="1"/>
</dbReference>